<evidence type="ECO:0000256" key="2">
    <source>
        <dbReference type="ARBA" id="ARBA00022801"/>
    </source>
</evidence>
<gene>
    <name evidence="5" type="ORF">ABAZ39_31395</name>
</gene>
<dbReference type="GO" id="GO:0046872">
    <property type="term" value="F:metal ion binding"/>
    <property type="evidence" value="ECO:0007669"/>
    <property type="project" value="UniProtKB-KW"/>
</dbReference>
<dbReference type="InterPro" id="IPR010169">
    <property type="entry name" value="AcOrn-deacetyl"/>
</dbReference>
<protein>
    <submittedName>
        <fullName evidence="5">Acetylornithine deacetylase</fullName>
        <ecNumber evidence="5">3.5.1.16</ecNumber>
    </submittedName>
</protein>
<dbReference type="CDD" id="cd03894">
    <property type="entry name" value="M20_ArgE"/>
    <property type="match status" value="1"/>
</dbReference>
<dbReference type="RefSeq" id="WP_040138127.1">
    <property type="nucleotide sequence ID" value="NZ_CP007797.1"/>
</dbReference>
<evidence type="ECO:0000313" key="5">
    <source>
        <dbReference type="EMBL" id="AIB16359.1"/>
    </source>
</evidence>
<dbReference type="Gene3D" id="3.30.70.360">
    <property type="match status" value="1"/>
</dbReference>
<dbReference type="Pfam" id="PF01546">
    <property type="entry name" value="Peptidase_M20"/>
    <property type="match status" value="1"/>
</dbReference>
<dbReference type="InterPro" id="IPR011650">
    <property type="entry name" value="Peptidase_M20_dimer"/>
</dbReference>
<dbReference type="InterPro" id="IPR002933">
    <property type="entry name" value="Peptidase_M20"/>
</dbReference>
<dbReference type="InterPro" id="IPR050072">
    <property type="entry name" value="Peptidase_M20A"/>
</dbReference>
<dbReference type="Pfam" id="PF07687">
    <property type="entry name" value="M20_dimer"/>
    <property type="match status" value="1"/>
</dbReference>
<dbReference type="KEGG" id="abq:ABAZ39_31395"/>
<reference evidence="5 6" key="1">
    <citation type="journal article" date="2014" name="Genome Announc.">
        <title>Complete Genome Sequence of the Model Rhizosphere Strain Azospirillum brasilense Az39, Successfully Applied in Agriculture.</title>
        <authorList>
            <person name="Rivera D."/>
            <person name="Revale S."/>
            <person name="Molina R."/>
            <person name="Gualpa J."/>
            <person name="Puente M."/>
            <person name="Maroniche G."/>
            <person name="Paris G."/>
            <person name="Baker D."/>
            <person name="Clavijo B."/>
            <person name="McLay K."/>
            <person name="Spaepen S."/>
            <person name="Perticari A."/>
            <person name="Vazquez M."/>
            <person name="Wisniewski-Dye F."/>
            <person name="Watkins C."/>
            <person name="Martinez-Abarca F."/>
            <person name="Vanderleyden J."/>
            <person name="Cassan F."/>
        </authorList>
    </citation>
    <scope>NUCLEOTIDE SEQUENCE [LARGE SCALE GENOMIC DNA]</scope>
    <source>
        <strain evidence="5 6">Az39</strain>
        <plasmid evidence="5">AbAZ39_p4</plasmid>
    </source>
</reference>
<evidence type="ECO:0000313" key="6">
    <source>
        <dbReference type="Proteomes" id="UP000027186"/>
    </source>
</evidence>
<name>A0A060E024_9PROT</name>
<keyword evidence="1" id="KW-0479">Metal-binding</keyword>
<dbReference type="EMBL" id="CP007797">
    <property type="protein sequence ID" value="AIB16359.1"/>
    <property type="molecule type" value="Genomic_DNA"/>
</dbReference>
<dbReference type="GO" id="GO:0006526">
    <property type="term" value="P:L-arginine biosynthetic process"/>
    <property type="evidence" value="ECO:0007669"/>
    <property type="project" value="InterPro"/>
</dbReference>
<dbReference type="NCBIfam" id="NF005710">
    <property type="entry name" value="PRK07522.1"/>
    <property type="match status" value="1"/>
</dbReference>
<dbReference type="AlphaFoldDB" id="A0A060E024"/>
<dbReference type="Gene3D" id="3.40.630.10">
    <property type="entry name" value="Zn peptidases"/>
    <property type="match status" value="1"/>
</dbReference>
<evidence type="ECO:0000256" key="1">
    <source>
        <dbReference type="ARBA" id="ARBA00022723"/>
    </source>
</evidence>
<dbReference type="Proteomes" id="UP000027186">
    <property type="component" value="Plasmid AbAZ39_p4"/>
</dbReference>
<evidence type="ECO:0000256" key="3">
    <source>
        <dbReference type="ARBA" id="ARBA00023285"/>
    </source>
</evidence>
<feature type="domain" description="Peptidase M20 dimerisation" evidence="4">
    <location>
        <begin position="183"/>
        <end position="295"/>
    </location>
</feature>
<geneLocation type="plasmid" evidence="5 6">
    <name>AbAZ39_p4</name>
</geneLocation>
<keyword evidence="5" id="KW-0614">Plasmid</keyword>
<dbReference type="PANTHER" id="PTHR43808:SF31">
    <property type="entry name" value="N-ACETYL-L-CITRULLINE DEACETYLASE"/>
    <property type="match status" value="1"/>
</dbReference>
<dbReference type="InterPro" id="IPR036264">
    <property type="entry name" value="Bact_exopeptidase_dim_dom"/>
</dbReference>
<dbReference type="GO" id="GO:0008777">
    <property type="term" value="F:acetylornithine deacetylase activity"/>
    <property type="evidence" value="ECO:0007669"/>
    <property type="project" value="UniProtKB-EC"/>
</dbReference>
<accession>A0A060E024</accession>
<dbReference type="NCBIfam" id="TIGR01892">
    <property type="entry name" value="AcOrn-deacetyl"/>
    <property type="match status" value="1"/>
</dbReference>
<proteinExistence type="predicted"/>
<keyword evidence="2 5" id="KW-0378">Hydrolase</keyword>
<organism evidence="5 6">
    <name type="scientific">Azospirillum argentinense</name>
    <dbReference type="NCBI Taxonomy" id="2970906"/>
    <lineage>
        <taxon>Bacteria</taxon>
        <taxon>Pseudomonadati</taxon>
        <taxon>Pseudomonadota</taxon>
        <taxon>Alphaproteobacteria</taxon>
        <taxon>Rhodospirillales</taxon>
        <taxon>Azospirillaceae</taxon>
        <taxon>Azospirillum</taxon>
    </lineage>
</organism>
<keyword evidence="3" id="KW-0170">Cobalt</keyword>
<evidence type="ECO:0000259" key="4">
    <source>
        <dbReference type="Pfam" id="PF07687"/>
    </source>
</evidence>
<sequence length="398" mass="43171">MMPSSDPAGPSACSPRTLELLRDLIAFDTTSRNSNLDLIHYIRDHLAALGVSSTLVFNEERTKANLYATIGPMDRGGVCLSGHTDVVPVDDQDWSSDPFTLTERDGKLFGRGTADMKGFIAAALAMAPDFLAANLTTPIHYAFSYDEELGCLGVPGLLTQLAGMAVKPRLCIVGEPTRMRVIVGHKGKVALRCRVHGHACHSSLAPQGVNAVEYAAELVSFLRGMGRRFAEQGPFDYDYDVPFTTVHTGVMEGGTARNIVPSDASFEFEIRHLADHPVAPMLKELRDFAKTLEPEMRAVRPDAGFSWETLSDSPALDTPPESEEVTLVKNLAEQNGHGKVAFGTEGALFTSIANIPAVVCGPGDIEQAHKPDEYVELSELARAERFLHRLRDAAKKGL</sequence>
<dbReference type="SUPFAM" id="SSF55031">
    <property type="entry name" value="Bacterial exopeptidase dimerisation domain"/>
    <property type="match status" value="1"/>
</dbReference>
<dbReference type="EC" id="3.5.1.16" evidence="5"/>
<dbReference type="PANTHER" id="PTHR43808">
    <property type="entry name" value="ACETYLORNITHINE DEACETYLASE"/>
    <property type="match status" value="1"/>
</dbReference>
<dbReference type="SUPFAM" id="SSF53187">
    <property type="entry name" value="Zn-dependent exopeptidases"/>
    <property type="match status" value="1"/>
</dbReference>